<accession>A0A841J8D1</accession>
<comment type="caution">
    <text evidence="1">The sequence shown here is derived from an EMBL/GenBank/DDBJ whole genome shotgun (WGS) entry which is preliminary data.</text>
</comment>
<dbReference type="EMBL" id="JACHCA010000004">
    <property type="protein sequence ID" value="MBB6127439.1"/>
    <property type="molecule type" value="Genomic_DNA"/>
</dbReference>
<dbReference type="Proteomes" id="UP000548326">
    <property type="component" value="Unassembled WGS sequence"/>
</dbReference>
<reference evidence="1 2" key="1">
    <citation type="submission" date="2020-08" db="EMBL/GenBank/DDBJ databases">
        <title>Genomic Encyclopedia of Type Strains, Phase IV (KMG-V): Genome sequencing to study the core and pangenomes of soil and plant-associated prokaryotes.</title>
        <authorList>
            <person name="Whitman W."/>
        </authorList>
    </citation>
    <scope>NUCLEOTIDE SEQUENCE [LARGE SCALE GENOMIC DNA]</scope>
    <source>
        <strain evidence="1 2">MP601</strain>
    </source>
</reference>
<gene>
    <name evidence="1" type="ORF">HDF22_001547</name>
</gene>
<name>A0A841J8D1_9SPHI</name>
<dbReference type="RefSeq" id="WP_183586724.1">
    <property type="nucleotide sequence ID" value="NZ_JACHCA010000004.1"/>
</dbReference>
<proteinExistence type="predicted"/>
<protein>
    <recommendedName>
        <fullName evidence="3">TerB family tellurite resistance protein</fullName>
    </recommendedName>
</protein>
<organism evidence="1 2">
    <name type="scientific">Mucilaginibacter lappiensis</name>
    <dbReference type="NCBI Taxonomy" id="354630"/>
    <lineage>
        <taxon>Bacteria</taxon>
        <taxon>Pseudomonadati</taxon>
        <taxon>Bacteroidota</taxon>
        <taxon>Sphingobacteriia</taxon>
        <taxon>Sphingobacteriales</taxon>
        <taxon>Sphingobacteriaceae</taxon>
        <taxon>Mucilaginibacter</taxon>
    </lineage>
</organism>
<evidence type="ECO:0000313" key="2">
    <source>
        <dbReference type="Proteomes" id="UP000548326"/>
    </source>
</evidence>
<evidence type="ECO:0008006" key="3">
    <source>
        <dbReference type="Google" id="ProtNLM"/>
    </source>
</evidence>
<evidence type="ECO:0000313" key="1">
    <source>
        <dbReference type="EMBL" id="MBB6127439.1"/>
    </source>
</evidence>
<sequence>MKTIVVAFLFTCLAFTEVKAQLFGQQAKKAKLMMEQIAELEVYLHGVKTGYNIAEKGLHTAHDLKNGSLNLHAAYYHSLQEVNPVIAADPKGKLIYELQEQLITIFKKEVDWQQKQKLLNRQEFSHLQRVYNNLLAESQQDLDELVQVLTPGKLQLNDQQRMDRLNHLYDRMKNRQAFAGYFTTQCRKLALERQQALQERQQLQKIYGIN</sequence>
<dbReference type="AlphaFoldDB" id="A0A841J8D1"/>